<evidence type="ECO:0000256" key="1">
    <source>
        <dbReference type="ARBA" id="ARBA00004251"/>
    </source>
</evidence>
<dbReference type="PIRSF" id="PIRSF000641">
    <property type="entry name" value="SRK"/>
    <property type="match status" value="1"/>
</dbReference>
<dbReference type="Gene3D" id="2.90.10.10">
    <property type="entry name" value="Bulb-type lectin domain"/>
    <property type="match status" value="1"/>
</dbReference>
<dbReference type="Pfam" id="PF07714">
    <property type="entry name" value="PK_Tyr_Ser-Thr"/>
    <property type="match status" value="1"/>
</dbReference>
<dbReference type="InterPro" id="IPR001245">
    <property type="entry name" value="Ser-Thr/Tyr_kinase_cat_dom"/>
</dbReference>
<evidence type="ECO:0000256" key="12">
    <source>
        <dbReference type="ARBA" id="ARBA00048679"/>
    </source>
</evidence>
<keyword evidence="8 13" id="KW-0067">ATP-binding</keyword>
<dbReference type="Gene3D" id="1.10.510.10">
    <property type="entry name" value="Transferase(Phosphotransferase) domain 1"/>
    <property type="match status" value="1"/>
</dbReference>
<keyword evidence="9" id="KW-1015">Disulfide bond</keyword>
<dbReference type="SMART" id="SM00473">
    <property type="entry name" value="PAN_AP"/>
    <property type="match status" value="1"/>
</dbReference>
<keyword evidence="21" id="KW-1185">Reference proteome</keyword>
<dbReference type="InterPro" id="IPR001480">
    <property type="entry name" value="Bulb-type_lectin_dom"/>
</dbReference>
<dbReference type="InterPro" id="IPR024171">
    <property type="entry name" value="SRK-like_kinase"/>
</dbReference>
<feature type="domain" description="Apple" evidence="19">
    <location>
        <begin position="337"/>
        <end position="418"/>
    </location>
</feature>
<evidence type="ECO:0000256" key="11">
    <source>
        <dbReference type="ARBA" id="ARBA00047899"/>
    </source>
</evidence>
<keyword evidence="2" id="KW-1003">Cell membrane</keyword>
<keyword evidence="4 13" id="KW-0808">Transferase</keyword>
<dbReference type="InterPro" id="IPR003609">
    <property type="entry name" value="Pan_app"/>
</dbReference>
<feature type="binding site" evidence="14">
    <location>
        <position position="519"/>
    </location>
    <ligand>
        <name>ATP</name>
        <dbReference type="ChEBI" id="CHEBI:30616"/>
    </ligand>
</feature>
<dbReference type="SMART" id="SM00220">
    <property type="entry name" value="S_TKc"/>
    <property type="match status" value="1"/>
</dbReference>
<feature type="transmembrane region" description="Helical" evidence="15">
    <location>
        <begin position="434"/>
        <end position="457"/>
    </location>
</feature>
<dbReference type="Pfam" id="PF08276">
    <property type="entry name" value="PAN_2"/>
    <property type="match status" value="1"/>
</dbReference>
<organism evidence="20 21">
    <name type="scientific">Hibiscus syriacus</name>
    <name type="common">Rose of Sharon</name>
    <dbReference type="NCBI Taxonomy" id="106335"/>
    <lineage>
        <taxon>Eukaryota</taxon>
        <taxon>Viridiplantae</taxon>
        <taxon>Streptophyta</taxon>
        <taxon>Embryophyta</taxon>
        <taxon>Tracheophyta</taxon>
        <taxon>Spermatophyta</taxon>
        <taxon>Magnoliopsida</taxon>
        <taxon>eudicotyledons</taxon>
        <taxon>Gunneridae</taxon>
        <taxon>Pentapetalae</taxon>
        <taxon>rosids</taxon>
        <taxon>malvids</taxon>
        <taxon>Malvales</taxon>
        <taxon>Malvaceae</taxon>
        <taxon>Malvoideae</taxon>
        <taxon>Hibiscus</taxon>
    </lineage>
</organism>
<evidence type="ECO:0000259" key="17">
    <source>
        <dbReference type="PROSITE" id="PS50011"/>
    </source>
</evidence>
<dbReference type="CDD" id="cd01098">
    <property type="entry name" value="PAN_AP_plant"/>
    <property type="match status" value="1"/>
</dbReference>
<feature type="domain" description="Protein kinase" evidence="17">
    <location>
        <begin position="491"/>
        <end position="768"/>
    </location>
</feature>
<dbReference type="FunFam" id="3.30.200.20:FF:000195">
    <property type="entry name" value="G-type lectin S-receptor-like serine/threonine-protein kinase"/>
    <property type="match status" value="1"/>
</dbReference>
<dbReference type="GO" id="GO:0048544">
    <property type="term" value="P:recognition of pollen"/>
    <property type="evidence" value="ECO:0007669"/>
    <property type="project" value="InterPro"/>
</dbReference>
<dbReference type="SUPFAM" id="SSF51110">
    <property type="entry name" value="alpha-D-mannose-specific plant lectins"/>
    <property type="match status" value="1"/>
</dbReference>
<dbReference type="GO" id="GO:0005524">
    <property type="term" value="F:ATP binding"/>
    <property type="evidence" value="ECO:0007669"/>
    <property type="project" value="UniProtKB-UniRule"/>
</dbReference>
<dbReference type="InterPro" id="IPR036426">
    <property type="entry name" value="Bulb-type_lectin_dom_sf"/>
</dbReference>
<evidence type="ECO:0000256" key="3">
    <source>
        <dbReference type="ARBA" id="ARBA00022527"/>
    </source>
</evidence>
<keyword evidence="15" id="KW-1133">Transmembrane helix</keyword>
<feature type="chain" id="PRO_5025692733" description="Receptor-like serine/threonine-protein kinase" evidence="16">
    <location>
        <begin position="23"/>
        <end position="811"/>
    </location>
</feature>
<evidence type="ECO:0000259" key="19">
    <source>
        <dbReference type="PROSITE" id="PS50948"/>
    </source>
</evidence>
<dbReference type="FunFam" id="1.10.510.10:FF:000060">
    <property type="entry name" value="G-type lectin S-receptor-like serine/threonine-protein kinase"/>
    <property type="match status" value="1"/>
</dbReference>
<dbReference type="InterPro" id="IPR011009">
    <property type="entry name" value="Kinase-like_dom_sf"/>
</dbReference>
<comment type="catalytic activity">
    <reaction evidence="11 13">
        <text>L-threonyl-[protein] + ATP = O-phospho-L-threonyl-[protein] + ADP + H(+)</text>
        <dbReference type="Rhea" id="RHEA:46608"/>
        <dbReference type="Rhea" id="RHEA-COMP:11060"/>
        <dbReference type="Rhea" id="RHEA-COMP:11605"/>
        <dbReference type="ChEBI" id="CHEBI:15378"/>
        <dbReference type="ChEBI" id="CHEBI:30013"/>
        <dbReference type="ChEBI" id="CHEBI:30616"/>
        <dbReference type="ChEBI" id="CHEBI:61977"/>
        <dbReference type="ChEBI" id="CHEBI:456216"/>
        <dbReference type="EC" id="2.7.11.1"/>
    </reaction>
</comment>
<protein>
    <recommendedName>
        <fullName evidence="13">Receptor-like serine/threonine-protein kinase</fullName>
        <ecNumber evidence="13">2.7.11.1</ecNumber>
    </recommendedName>
</protein>
<feature type="signal peptide" evidence="16">
    <location>
        <begin position="1"/>
        <end position="22"/>
    </location>
</feature>
<keyword evidence="15" id="KW-0812">Transmembrane</keyword>
<dbReference type="GO" id="GO:0005886">
    <property type="term" value="C:plasma membrane"/>
    <property type="evidence" value="ECO:0007669"/>
    <property type="project" value="UniProtKB-SubCell"/>
</dbReference>
<dbReference type="InterPro" id="IPR008271">
    <property type="entry name" value="Ser/Thr_kinase_AS"/>
</dbReference>
<evidence type="ECO:0000256" key="13">
    <source>
        <dbReference type="PIRNR" id="PIRNR000641"/>
    </source>
</evidence>
<keyword evidence="6 13" id="KW-0547">Nucleotide-binding</keyword>
<sequence>MKTLALIFFQYCLFSGSYYASAVNTLAPSQSLRNGSTLVSPGQIFELGFFSPVNSNKYYLGIWYKRLPDTVVWVGNRENPVIDSHAFLNISSTGYLFIFDGQNTMIWSANSSRSANNPVAQLLDSGNLVVKDEDTDEGTESYLWESFDFPTDTQLAGMRIGRNLKTGVNRYLRARKGVNDPSPGDFTYGIEHNGLPQFLLREGMKKRFRGGPWNGISFSGLPAQVSPLIVYVYVVNTEEVYRSYEVVDKSIITRFTVNELGLLERLVLYENSSEWTTMFTVQNDMCDDYARCGPNGVCKINQRPICECFEGFVPRSEREWRVLNWTGGCVRSTPLDCRKREGFLQVENVKLPDLLDFKLDERLNLEDCRAECLKNCSCTAYARSNYNGSGCLMWFGELTDIREFVAEQFEQNIYVRLPASEVGTDDSSWRSKRIVIIMITSMVGGLLTLLLACWFIVWKYRSKKKELHSNEEDLDLPLFDFVTIASATNNFSDSNKIGTGGFGLVYKGELFEGQEIAVKRLSSNSRQGVEQFKNEVAMISKLQHRNLVRLLGCCIKRDERVLIYEFMPNRSLNYFIFDETRRNVLTWPKRFEIIMGISRGLLYLHQDSRLRIIHRDLKASNVLLDNELNPKISDFGIAKMFEGDQVEAKTKRVVGTYGYMSPEYTIDGKFSVKSDVFSLGVLLLEIVSGKRNRGFNHPDHYHNLLGHAWLLWNDKKTMELMDRCSEDSCVEEQVVRCIQVGLLCVQKHVEDRPTMPCVVRMLDNEEIVTSLPRPKEPGFYVERSSGDTNAVGLHTQPSTEYALTLTEEEGR</sequence>
<keyword evidence="15" id="KW-0472">Membrane</keyword>
<evidence type="ECO:0000256" key="10">
    <source>
        <dbReference type="ARBA" id="ARBA00023180"/>
    </source>
</evidence>
<accession>A0A6A2ZJZ6</accession>
<dbReference type="PROSITE" id="PS50948">
    <property type="entry name" value="PAN"/>
    <property type="match status" value="1"/>
</dbReference>
<dbReference type="GO" id="GO:0004674">
    <property type="term" value="F:protein serine/threonine kinase activity"/>
    <property type="evidence" value="ECO:0007669"/>
    <property type="project" value="UniProtKB-KW"/>
</dbReference>
<feature type="domain" description="Bulb-type lectin" evidence="18">
    <location>
        <begin position="23"/>
        <end position="143"/>
    </location>
</feature>
<dbReference type="CDD" id="cd00028">
    <property type="entry name" value="B_lectin"/>
    <property type="match status" value="1"/>
</dbReference>
<keyword evidence="3 13" id="KW-0723">Serine/threonine-protein kinase</keyword>
<evidence type="ECO:0000256" key="6">
    <source>
        <dbReference type="ARBA" id="ARBA00022741"/>
    </source>
</evidence>
<proteinExistence type="inferred from homology"/>
<dbReference type="PROSITE" id="PS50011">
    <property type="entry name" value="PROTEIN_KINASE_DOM"/>
    <property type="match status" value="1"/>
</dbReference>
<keyword evidence="5 16" id="KW-0732">Signal</keyword>
<evidence type="ECO:0000256" key="9">
    <source>
        <dbReference type="ARBA" id="ARBA00023157"/>
    </source>
</evidence>
<dbReference type="Pfam" id="PF01453">
    <property type="entry name" value="B_lectin"/>
    <property type="match status" value="1"/>
</dbReference>
<evidence type="ECO:0000313" key="20">
    <source>
        <dbReference type="EMBL" id="KAE8692218.1"/>
    </source>
</evidence>
<reference evidence="20" key="1">
    <citation type="submission" date="2019-09" db="EMBL/GenBank/DDBJ databases">
        <title>Draft genome information of white flower Hibiscus syriacus.</title>
        <authorList>
            <person name="Kim Y.-M."/>
        </authorList>
    </citation>
    <scope>NUCLEOTIDE SEQUENCE [LARGE SCALE GENOMIC DNA]</scope>
    <source>
        <strain evidence="20">YM2019G1</strain>
    </source>
</reference>
<evidence type="ECO:0000256" key="8">
    <source>
        <dbReference type="ARBA" id="ARBA00022840"/>
    </source>
</evidence>
<dbReference type="PROSITE" id="PS00107">
    <property type="entry name" value="PROTEIN_KINASE_ATP"/>
    <property type="match status" value="1"/>
</dbReference>
<evidence type="ECO:0000256" key="16">
    <source>
        <dbReference type="SAM" id="SignalP"/>
    </source>
</evidence>
<dbReference type="Gene3D" id="3.30.200.20">
    <property type="entry name" value="Phosphorylase Kinase, domain 1"/>
    <property type="match status" value="1"/>
</dbReference>
<evidence type="ECO:0000256" key="14">
    <source>
        <dbReference type="PROSITE-ProRule" id="PRU10141"/>
    </source>
</evidence>
<dbReference type="PROSITE" id="PS50927">
    <property type="entry name" value="BULB_LECTIN"/>
    <property type="match status" value="1"/>
</dbReference>
<dbReference type="PANTHER" id="PTHR27002">
    <property type="entry name" value="RECEPTOR-LIKE SERINE/THREONINE-PROTEIN KINASE SD1-8"/>
    <property type="match status" value="1"/>
</dbReference>
<dbReference type="AlphaFoldDB" id="A0A6A2ZJZ6"/>
<evidence type="ECO:0000313" key="21">
    <source>
        <dbReference type="Proteomes" id="UP000436088"/>
    </source>
</evidence>
<evidence type="ECO:0000256" key="15">
    <source>
        <dbReference type="SAM" id="Phobius"/>
    </source>
</evidence>
<evidence type="ECO:0000259" key="18">
    <source>
        <dbReference type="PROSITE" id="PS50927"/>
    </source>
</evidence>
<dbReference type="InterPro" id="IPR000858">
    <property type="entry name" value="S_locus_glycoprot_dom"/>
</dbReference>
<dbReference type="Pfam" id="PF00954">
    <property type="entry name" value="S_locus_glycop"/>
    <property type="match status" value="1"/>
</dbReference>
<evidence type="ECO:0000256" key="7">
    <source>
        <dbReference type="ARBA" id="ARBA00022777"/>
    </source>
</evidence>
<keyword evidence="7 13" id="KW-0418">Kinase</keyword>
<dbReference type="PANTHER" id="PTHR27002:SF214">
    <property type="entry name" value="RECEPTOR-LIKE SERINE_THREONINE-PROTEIN KINASE"/>
    <property type="match status" value="1"/>
</dbReference>
<comment type="catalytic activity">
    <reaction evidence="12 13">
        <text>L-seryl-[protein] + ATP = O-phospho-L-seryl-[protein] + ADP + H(+)</text>
        <dbReference type="Rhea" id="RHEA:17989"/>
        <dbReference type="Rhea" id="RHEA-COMP:9863"/>
        <dbReference type="Rhea" id="RHEA-COMP:11604"/>
        <dbReference type="ChEBI" id="CHEBI:15378"/>
        <dbReference type="ChEBI" id="CHEBI:29999"/>
        <dbReference type="ChEBI" id="CHEBI:30616"/>
        <dbReference type="ChEBI" id="CHEBI:83421"/>
        <dbReference type="ChEBI" id="CHEBI:456216"/>
        <dbReference type="EC" id="2.7.11.1"/>
    </reaction>
</comment>
<evidence type="ECO:0000256" key="4">
    <source>
        <dbReference type="ARBA" id="ARBA00022679"/>
    </source>
</evidence>
<dbReference type="FunFam" id="2.90.10.10:FF:000001">
    <property type="entry name" value="G-type lectin S-receptor-like serine/threonine-protein kinase"/>
    <property type="match status" value="1"/>
</dbReference>
<dbReference type="InterPro" id="IPR000719">
    <property type="entry name" value="Prot_kinase_dom"/>
</dbReference>
<gene>
    <name evidence="20" type="ORF">F3Y22_tig00110847pilonHSYRG00008</name>
</gene>
<dbReference type="EMBL" id="VEPZ02001137">
    <property type="protein sequence ID" value="KAE8692218.1"/>
    <property type="molecule type" value="Genomic_DNA"/>
</dbReference>
<dbReference type="SUPFAM" id="SSF56112">
    <property type="entry name" value="Protein kinase-like (PK-like)"/>
    <property type="match status" value="1"/>
</dbReference>
<dbReference type="CDD" id="cd14066">
    <property type="entry name" value="STKc_IRAK"/>
    <property type="match status" value="1"/>
</dbReference>
<dbReference type="Proteomes" id="UP000436088">
    <property type="component" value="Unassembled WGS sequence"/>
</dbReference>
<name>A0A6A2ZJZ6_HIBSY</name>
<dbReference type="InterPro" id="IPR017441">
    <property type="entry name" value="Protein_kinase_ATP_BS"/>
</dbReference>
<evidence type="ECO:0000256" key="2">
    <source>
        <dbReference type="ARBA" id="ARBA00022475"/>
    </source>
</evidence>
<dbReference type="SMART" id="SM00108">
    <property type="entry name" value="B_lectin"/>
    <property type="match status" value="1"/>
</dbReference>
<comment type="similarity">
    <text evidence="13">Belongs to the protein kinase superfamily. Ser/Thr protein kinase family.</text>
</comment>
<dbReference type="EC" id="2.7.11.1" evidence="13"/>
<comment type="caution">
    <text evidence="20">The sequence shown here is derived from an EMBL/GenBank/DDBJ whole genome shotgun (WGS) entry which is preliminary data.</text>
</comment>
<evidence type="ECO:0000256" key="5">
    <source>
        <dbReference type="ARBA" id="ARBA00022729"/>
    </source>
</evidence>
<comment type="subcellular location">
    <subcellularLocation>
        <location evidence="1">Cell membrane</location>
        <topology evidence="1">Single-pass type I membrane protein</topology>
    </subcellularLocation>
</comment>
<keyword evidence="10" id="KW-0325">Glycoprotein</keyword>
<dbReference type="PROSITE" id="PS00108">
    <property type="entry name" value="PROTEIN_KINASE_ST"/>
    <property type="match status" value="1"/>
</dbReference>